<dbReference type="OrthoDB" id="9804721at2"/>
<gene>
    <name evidence="3" type="ORF">TMES_17265</name>
</gene>
<protein>
    <submittedName>
        <fullName evidence="3">Universal stress protein UspA</fullName>
    </submittedName>
</protein>
<dbReference type="SUPFAM" id="SSF52402">
    <property type="entry name" value="Adenine nucleotide alpha hydrolases-like"/>
    <property type="match status" value="2"/>
</dbReference>
<evidence type="ECO:0000313" key="4">
    <source>
        <dbReference type="Proteomes" id="UP000193391"/>
    </source>
</evidence>
<dbReference type="Proteomes" id="UP000193391">
    <property type="component" value="Unassembled WGS sequence"/>
</dbReference>
<keyword evidence="4" id="KW-1185">Reference proteome</keyword>
<dbReference type="PANTHER" id="PTHR46268">
    <property type="entry name" value="STRESS RESPONSE PROTEIN NHAX"/>
    <property type="match status" value="1"/>
</dbReference>
<dbReference type="InterPro" id="IPR006015">
    <property type="entry name" value="Universal_stress_UspA"/>
</dbReference>
<evidence type="ECO:0000313" key="3">
    <source>
        <dbReference type="EMBL" id="OSQ36542.1"/>
    </source>
</evidence>
<proteinExistence type="inferred from homology"/>
<organism evidence="3 4">
    <name type="scientific">Thalassospira mesophila</name>
    <dbReference type="NCBI Taxonomy" id="1293891"/>
    <lineage>
        <taxon>Bacteria</taxon>
        <taxon>Pseudomonadati</taxon>
        <taxon>Pseudomonadota</taxon>
        <taxon>Alphaproteobacteria</taxon>
        <taxon>Rhodospirillales</taxon>
        <taxon>Thalassospiraceae</taxon>
        <taxon>Thalassospira</taxon>
    </lineage>
</organism>
<reference evidence="3 4" key="1">
    <citation type="submission" date="2014-03" db="EMBL/GenBank/DDBJ databases">
        <title>The draft genome sequence of Thalassospira mesophila JCM 18969.</title>
        <authorList>
            <person name="Lai Q."/>
            <person name="Shao Z."/>
        </authorList>
    </citation>
    <scope>NUCLEOTIDE SEQUENCE [LARGE SCALE GENOMIC DNA]</scope>
    <source>
        <strain evidence="3 4">JCM 18969</strain>
    </source>
</reference>
<accession>A0A1Y2KYB7</accession>
<comment type="caution">
    <text evidence="3">The sequence shown here is derived from an EMBL/GenBank/DDBJ whole genome shotgun (WGS) entry which is preliminary data.</text>
</comment>
<dbReference type="EMBL" id="JFKA01000010">
    <property type="protein sequence ID" value="OSQ36542.1"/>
    <property type="molecule type" value="Genomic_DNA"/>
</dbReference>
<dbReference type="AlphaFoldDB" id="A0A1Y2KYB7"/>
<dbReference type="InterPro" id="IPR006016">
    <property type="entry name" value="UspA"/>
</dbReference>
<dbReference type="PRINTS" id="PR01438">
    <property type="entry name" value="UNVRSLSTRESS"/>
</dbReference>
<name>A0A1Y2KYB7_9PROT</name>
<dbReference type="PANTHER" id="PTHR46268:SF15">
    <property type="entry name" value="UNIVERSAL STRESS PROTEIN HP_0031"/>
    <property type="match status" value="1"/>
</dbReference>
<evidence type="ECO:0000256" key="1">
    <source>
        <dbReference type="ARBA" id="ARBA00008791"/>
    </source>
</evidence>
<dbReference type="Gene3D" id="3.40.50.12370">
    <property type="match status" value="1"/>
</dbReference>
<dbReference type="CDD" id="cd00293">
    <property type="entry name" value="USP-like"/>
    <property type="match status" value="1"/>
</dbReference>
<evidence type="ECO:0000259" key="2">
    <source>
        <dbReference type="Pfam" id="PF00582"/>
    </source>
</evidence>
<feature type="domain" description="UspA" evidence="2">
    <location>
        <begin position="212"/>
        <end position="277"/>
    </location>
</feature>
<dbReference type="Pfam" id="PF00582">
    <property type="entry name" value="Usp"/>
    <property type="match status" value="1"/>
</dbReference>
<comment type="similarity">
    <text evidence="1">Belongs to the universal stress protein A family.</text>
</comment>
<dbReference type="RefSeq" id="WP_085584874.1">
    <property type="nucleotide sequence ID" value="NZ_JFKA01000010.1"/>
</dbReference>
<dbReference type="STRING" id="1293891.TMES_17265"/>
<sequence>MFRDMLVHIDNTKPCTERLSVALTVAKAHKAHLTGVYVLPRAEIPRFMEVQISADIMEAQRRTIREGAAEAKAVYTEACEKAGVSFSWQEANCLATEIADTVAMYARHHDLTVLGQYDPESSDPSSTSEMPDKVILTAGAPVLVVPRYGKYETVGTRVMVAWKPYREAVRAVNDGMSFLENAKSALVLCADPNKAARDSIPVPGVDIADRLARHGVNVRKETMNAEGISVGDLLLSRAADESIDLMLCGAYGRPRLRELMLGGVTQHLLKHMTVPVLFSH</sequence>